<dbReference type="GO" id="GO:0032259">
    <property type="term" value="P:methylation"/>
    <property type="evidence" value="ECO:0007669"/>
    <property type="project" value="UniProtKB-KW"/>
</dbReference>
<comment type="similarity">
    <text evidence="1">Belongs to the N(4)/N(6)-methyltransferase family.</text>
</comment>
<evidence type="ECO:0000256" key="6">
    <source>
        <dbReference type="ARBA" id="ARBA00047942"/>
    </source>
</evidence>
<dbReference type="InterPro" id="IPR002295">
    <property type="entry name" value="N4/N6-MTase_EcoPI_Mod-like"/>
</dbReference>
<accession>U5NAV6</accession>
<dbReference type="EMBL" id="CP004885">
    <property type="protein sequence ID" value="AGX88547.1"/>
    <property type="molecule type" value="Genomic_DNA"/>
</dbReference>
<dbReference type="Gene3D" id="3.40.50.150">
    <property type="entry name" value="Vaccinia Virus protein VP39"/>
    <property type="match status" value="1"/>
</dbReference>
<gene>
    <name evidence="8" type="ORF">Cenrod_2493</name>
</gene>
<comment type="catalytic activity">
    <reaction evidence="6">
        <text>a 2'-deoxyadenosine in DNA + S-adenosyl-L-methionine = an N(6)-methyl-2'-deoxyadenosine in DNA + S-adenosyl-L-homocysteine + H(+)</text>
        <dbReference type="Rhea" id="RHEA:15197"/>
        <dbReference type="Rhea" id="RHEA-COMP:12418"/>
        <dbReference type="Rhea" id="RHEA-COMP:12419"/>
        <dbReference type="ChEBI" id="CHEBI:15378"/>
        <dbReference type="ChEBI" id="CHEBI:57856"/>
        <dbReference type="ChEBI" id="CHEBI:59789"/>
        <dbReference type="ChEBI" id="CHEBI:90615"/>
        <dbReference type="ChEBI" id="CHEBI:90616"/>
        <dbReference type="EC" id="2.1.1.72"/>
    </reaction>
</comment>
<keyword evidence="9" id="KW-1185">Reference proteome</keyword>
<dbReference type="InterPro" id="IPR029063">
    <property type="entry name" value="SAM-dependent_MTases_sf"/>
</dbReference>
<keyword evidence="5" id="KW-0949">S-adenosyl-L-methionine</keyword>
<evidence type="ECO:0000256" key="2">
    <source>
        <dbReference type="ARBA" id="ARBA00011900"/>
    </source>
</evidence>
<dbReference type="InterPro" id="IPR002941">
    <property type="entry name" value="DNA_methylase_N4/N6"/>
</dbReference>
<keyword evidence="3 8" id="KW-0489">Methyltransferase</keyword>
<evidence type="ECO:0000256" key="1">
    <source>
        <dbReference type="ARBA" id="ARBA00006594"/>
    </source>
</evidence>
<dbReference type="GO" id="GO:0009007">
    <property type="term" value="F:site-specific DNA-methyltransferase (adenine-specific) activity"/>
    <property type="evidence" value="ECO:0007669"/>
    <property type="project" value="UniProtKB-EC"/>
</dbReference>
<dbReference type="STRING" id="946483.Cenrod_2493"/>
<keyword evidence="4 8" id="KW-0808">Transferase</keyword>
<dbReference type="Proteomes" id="UP000017184">
    <property type="component" value="Chromosome"/>
</dbReference>
<dbReference type="SUPFAM" id="SSF53335">
    <property type="entry name" value="S-adenosyl-L-methionine-dependent methyltransferases"/>
    <property type="match status" value="1"/>
</dbReference>
<evidence type="ECO:0000256" key="5">
    <source>
        <dbReference type="ARBA" id="ARBA00022691"/>
    </source>
</evidence>
<dbReference type="HOGENOM" id="CLU_013151_0_0_4"/>
<dbReference type="GO" id="GO:0008170">
    <property type="term" value="F:N-methyltransferase activity"/>
    <property type="evidence" value="ECO:0007669"/>
    <property type="project" value="InterPro"/>
</dbReference>
<proteinExistence type="inferred from homology"/>
<dbReference type="PROSITE" id="PS00092">
    <property type="entry name" value="N6_MTASE"/>
    <property type="match status" value="1"/>
</dbReference>
<dbReference type="InterPro" id="IPR002052">
    <property type="entry name" value="DNA_methylase_N6_adenine_CS"/>
</dbReference>
<evidence type="ECO:0000259" key="7">
    <source>
        <dbReference type="Pfam" id="PF01555"/>
    </source>
</evidence>
<name>U5NAV6_9BURK</name>
<sequence length="1098" mass="125185">MLRPMKTSSQQQVETRFVELMTELFQMEEAQALDFGIYRVIRRHNREVQAFLGKVRSDKNGKWLEGGKLSTLLNQAFLAEGQEEQATDKFRLKELEQQLGIRPGMTQAQREEALSKAESFPALQNIVAEYQSRIASQSSQQTVQQDRTEVLNRLYQFFSRHYQDGDFIVERRYGKSGARYIRSTGEDTEFHWATEGMYYIKSGDIFTDFPVQLANGKRLVFTVEPDSLQATRAALKPNDRAHYALHNTSNDGQVITVCLQYRKGAQSEKQKDEIVAAVQKAGAGGSAETVDDIRRWLHRFVARNQSDFFIHKRLQEALTEDLDLYIKVEVIDVDQLLAGAMQRSDLPLRTMKVARLVREIGLQIIGFLAALEDFQKSLLEKKKLVFETRYVITLDRLERYCPEWLAHHIDGIVQKQKKEWKELGFGEYDNASDCLQKTQGDLVSNTRKQYLPLPIDTHHFNDGFKWSMLGAMTMEESLDDALDGVAIQSDNWQALHTLSEKYREKVKCIYIDPPYNKGGDGFPYKDAFQHASWIAMIHSRLEQARHFMPPSSAIYVSIDENERDSLLQAMNATFGANNRVEEIVWGQNTTKNQSPTFSTNHEYVAVYTKDIGAAKADKMMFRESKPGAGDVLELMERINPGYPTIAEIEKYISDLYKSHIEELKAEFEDAGEEYKSNLDPWRGLFNYKHAEYRDENGMLVTETSARTVSAKIWVWREDNLAQGAAAGQLKEDTKNPNSPNYRYYTPHHPDGHAIPADKIPKTGWRFPYEPLEGYSGAFTELVQKDRIVWGNTHKDRVPQIKRFLHDVDTQVAQSVVLDYSDGEKDLTKLLGKSKQFPNPKPASLVARFVAQASGDGDWVMDFFAGSGTTWQAVANACRDERVTRKVLLVEGGKHFEPILLKRIKKLAFGLDWKSGLPIHSNGKGLCLRVQSLEQYDDTLANLHTETEIGGSGNLPFQHPAFSLQYRLNSITQDQYCGVERFTTPFGYQLQRAAGGGKAQPQEVDLVESIPYLLGLHVDRLYWEEHGVVLLGRNRRGQAVTVLFRYCAAQGSAEWVQTKMATHPADRFYTNDPASLFFEGCDRFEAIESIFALQFGKNH</sequence>
<evidence type="ECO:0000313" key="9">
    <source>
        <dbReference type="Proteomes" id="UP000017184"/>
    </source>
</evidence>
<dbReference type="GO" id="GO:0003677">
    <property type="term" value="F:DNA binding"/>
    <property type="evidence" value="ECO:0007669"/>
    <property type="project" value="InterPro"/>
</dbReference>
<dbReference type="PRINTS" id="PR00506">
    <property type="entry name" value="D21N6MTFRASE"/>
</dbReference>
<dbReference type="EC" id="2.1.1.72" evidence="2"/>
<evidence type="ECO:0000256" key="3">
    <source>
        <dbReference type="ARBA" id="ARBA00022603"/>
    </source>
</evidence>
<feature type="domain" description="DNA methylase N-4/N-6" evidence="7">
    <location>
        <begin position="506"/>
        <end position="878"/>
    </location>
</feature>
<protein>
    <recommendedName>
        <fullName evidence="2">site-specific DNA-methyltransferase (adenine-specific)</fullName>
        <ecNumber evidence="2">2.1.1.72</ecNumber>
    </recommendedName>
</protein>
<dbReference type="AlphaFoldDB" id="U5NAV6"/>
<dbReference type="PATRIC" id="fig|946483.4.peg.2518"/>
<evidence type="ECO:0000313" key="8">
    <source>
        <dbReference type="EMBL" id="AGX88547.1"/>
    </source>
</evidence>
<dbReference type="eggNOG" id="COG2189">
    <property type="taxonomic scope" value="Bacteria"/>
</dbReference>
<dbReference type="Pfam" id="PF01555">
    <property type="entry name" value="N6_N4_Mtase"/>
    <property type="match status" value="1"/>
</dbReference>
<organism evidence="8 9">
    <name type="scientific">Candidatus Symbiobacter mobilis CR</name>
    <dbReference type="NCBI Taxonomy" id="946483"/>
    <lineage>
        <taxon>Bacteria</taxon>
        <taxon>Pseudomonadati</taxon>
        <taxon>Pseudomonadota</taxon>
        <taxon>Betaproteobacteria</taxon>
        <taxon>Burkholderiales</taxon>
        <taxon>Comamonadaceae</taxon>
    </lineage>
</organism>
<evidence type="ECO:0000256" key="4">
    <source>
        <dbReference type="ARBA" id="ARBA00022679"/>
    </source>
</evidence>
<reference evidence="8 9" key="1">
    <citation type="journal article" date="2013" name="Genome Biol.">
        <title>Genomic analysis reveals key aspects of prokaryotic symbiosis in the phototrophic consortium "Chlorochromatium aggregatum".</title>
        <authorList>
            <person name="Liu Z."/>
            <person name="Muller J."/>
            <person name="Li T."/>
            <person name="Alvey R.M."/>
            <person name="Vogl K."/>
            <person name="Frigaard N.U."/>
            <person name="Rockwell N.C."/>
            <person name="Boyd E.S."/>
            <person name="Tomsho L.P."/>
            <person name="Schuster S.C."/>
            <person name="Henke P."/>
            <person name="Rohde M."/>
            <person name="Overmann J."/>
            <person name="Bryant D.A."/>
        </authorList>
    </citation>
    <scope>NUCLEOTIDE SEQUENCE [LARGE SCALE GENOMIC DNA]</scope>
    <source>
        <strain evidence="8">CR</strain>
    </source>
</reference>
<dbReference type="KEGG" id="cbx:Cenrod_2493"/>